<reference evidence="6 7" key="1">
    <citation type="submission" date="2023-03" db="EMBL/GenBank/DDBJ databases">
        <title>Roseibium porphyridii sp. nov. and Roseibium rhodosorbium sp. nov. isolated from marine algae, Porphyridium cruentum and Rhodosorus marinus, respectively.</title>
        <authorList>
            <person name="Lee M.W."/>
            <person name="Choi B.J."/>
            <person name="Lee J.K."/>
            <person name="Choi D.G."/>
            <person name="Baek J.H."/>
            <person name="Bayburt H."/>
            <person name="Kim J.M."/>
            <person name="Han D.M."/>
            <person name="Kim K.H."/>
            <person name="Jeon C.O."/>
        </authorList>
    </citation>
    <scope>NUCLEOTIDE SEQUENCE [LARGE SCALE GENOMIC DNA]</scope>
    <source>
        <strain evidence="6 7">KMA01</strain>
    </source>
</reference>
<feature type="transmembrane region" description="Helical" evidence="4">
    <location>
        <begin position="283"/>
        <end position="300"/>
    </location>
</feature>
<evidence type="ECO:0000256" key="3">
    <source>
        <dbReference type="ARBA" id="ARBA00023136"/>
    </source>
</evidence>
<evidence type="ECO:0000256" key="1">
    <source>
        <dbReference type="ARBA" id="ARBA00022692"/>
    </source>
</evidence>
<evidence type="ECO:0000313" key="6">
    <source>
        <dbReference type="EMBL" id="WFE88890.1"/>
    </source>
</evidence>
<dbReference type="Pfam" id="PF07690">
    <property type="entry name" value="MFS_1"/>
    <property type="match status" value="1"/>
</dbReference>
<feature type="transmembrane region" description="Helical" evidence="4">
    <location>
        <begin position="138"/>
        <end position="162"/>
    </location>
</feature>
<name>A0ABY8F4V6_9HYPH</name>
<gene>
    <name evidence="6" type="ORF">K1718_22440</name>
</gene>
<feature type="domain" description="Major facilitator superfamily (MFS) profile" evidence="5">
    <location>
        <begin position="10"/>
        <end position="398"/>
    </location>
</feature>
<dbReference type="PANTHER" id="PTHR23523:SF2">
    <property type="entry name" value="2-NITROIMIDAZOLE TRANSPORTER"/>
    <property type="match status" value="1"/>
</dbReference>
<feature type="transmembrane region" description="Helical" evidence="4">
    <location>
        <begin position="102"/>
        <end position="126"/>
    </location>
</feature>
<dbReference type="InterPro" id="IPR052524">
    <property type="entry name" value="MFS_Cyanate_Porter"/>
</dbReference>
<dbReference type="InterPro" id="IPR036259">
    <property type="entry name" value="MFS_trans_sf"/>
</dbReference>
<dbReference type="InterPro" id="IPR011701">
    <property type="entry name" value="MFS"/>
</dbReference>
<dbReference type="RefSeq" id="WP_265680784.1">
    <property type="nucleotide sequence ID" value="NZ_CP120863.1"/>
</dbReference>
<dbReference type="SUPFAM" id="SSF103473">
    <property type="entry name" value="MFS general substrate transporter"/>
    <property type="match status" value="1"/>
</dbReference>
<dbReference type="Gene3D" id="1.20.1250.20">
    <property type="entry name" value="MFS general substrate transporter like domains"/>
    <property type="match status" value="2"/>
</dbReference>
<dbReference type="Proteomes" id="UP001209803">
    <property type="component" value="Chromosome"/>
</dbReference>
<sequence length="398" mass="42333">MRRRSQSFPIFTLAILWLVGWTLRVPVLATPPLATRIAESYGLEAMGIGALTMLPVVAIAFGAIPATLLIGRFGLKAAIIFGVLLMAVASTARGYAPSSLMLFAVSVLMGFGVALFQTALPAATRVWTPGHIALGNAVYLNGMMVGEVSGAGLTLPLVLPLAGEDWRMALFLWSVPILLISLAVTFVRTPKDTNTAPKAGVKDLASTASLPNWNDTRVWQFGLLLAGSVVLFFVINSYFGVILDARGEREALAWLLLLYNATPLMASFVVLASPGWIGRRRPIAASAGLAVIGLALFTFLSGWASWLGALLTGFAASVELILLVSLPAVIAKGRAVTQLTAGMTLIGYGIAFPLPMIGGWFAEHLGWLEISLIPSLVFGVAVLILAGERRFPTYIWAR</sequence>
<accession>A0ABY8F4V6</accession>
<organism evidence="6 7">
    <name type="scientific">Roseibium porphyridii</name>
    <dbReference type="NCBI Taxonomy" id="2866279"/>
    <lineage>
        <taxon>Bacteria</taxon>
        <taxon>Pseudomonadati</taxon>
        <taxon>Pseudomonadota</taxon>
        <taxon>Alphaproteobacteria</taxon>
        <taxon>Hyphomicrobiales</taxon>
        <taxon>Stappiaceae</taxon>
        <taxon>Roseibium</taxon>
    </lineage>
</organism>
<evidence type="ECO:0000259" key="5">
    <source>
        <dbReference type="PROSITE" id="PS50850"/>
    </source>
</evidence>
<dbReference type="InterPro" id="IPR020846">
    <property type="entry name" value="MFS_dom"/>
</dbReference>
<feature type="transmembrane region" description="Helical" evidence="4">
    <location>
        <begin position="251"/>
        <end position="271"/>
    </location>
</feature>
<dbReference type="PANTHER" id="PTHR23523">
    <property type="match status" value="1"/>
</dbReference>
<feature type="transmembrane region" description="Helical" evidence="4">
    <location>
        <begin position="367"/>
        <end position="386"/>
    </location>
</feature>
<feature type="transmembrane region" description="Helical" evidence="4">
    <location>
        <begin position="45"/>
        <end position="70"/>
    </location>
</feature>
<evidence type="ECO:0000313" key="7">
    <source>
        <dbReference type="Proteomes" id="UP001209803"/>
    </source>
</evidence>
<keyword evidence="1 4" id="KW-0812">Transmembrane</keyword>
<protein>
    <submittedName>
        <fullName evidence="6">MFS transporter</fullName>
    </submittedName>
</protein>
<proteinExistence type="predicted"/>
<keyword evidence="2 4" id="KW-1133">Transmembrane helix</keyword>
<feature type="transmembrane region" description="Helical" evidence="4">
    <location>
        <begin position="77"/>
        <end position="96"/>
    </location>
</feature>
<feature type="transmembrane region" description="Helical" evidence="4">
    <location>
        <begin position="306"/>
        <end position="330"/>
    </location>
</feature>
<feature type="transmembrane region" description="Helical" evidence="4">
    <location>
        <begin position="168"/>
        <end position="187"/>
    </location>
</feature>
<feature type="transmembrane region" description="Helical" evidence="4">
    <location>
        <begin position="218"/>
        <end position="239"/>
    </location>
</feature>
<evidence type="ECO:0000256" key="2">
    <source>
        <dbReference type="ARBA" id="ARBA00022989"/>
    </source>
</evidence>
<dbReference type="PROSITE" id="PS50850">
    <property type="entry name" value="MFS"/>
    <property type="match status" value="1"/>
</dbReference>
<feature type="transmembrane region" description="Helical" evidence="4">
    <location>
        <begin position="342"/>
        <end position="361"/>
    </location>
</feature>
<dbReference type="EMBL" id="CP120863">
    <property type="protein sequence ID" value="WFE88890.1"/>
    <property type="molecule type" value="Genomic_DNA"/>
</dbReference>
<evidence type="ECO:0000256" key="4">
    <source>
        <dbReference type="SAM" id="Phobius"/>
    </source>
</evidence>
<keyword evidence="3 4" id="KW-0472">Membrane</keyword>
<keyword evidence="7" id="KW-1185">Reference proteome</keyword>